<dbReference type="GO" id="GO:0006261">
    <property type="term" value="P:DNA-templated DNA replication"/>
    <property type="evidence" value="ECO:0007669"/>
    <property type="project" value="InterPro"/>
</dbReference>
<gene>
    <name evidence="2" type="ORF">METZ01_LOCUS350925</name>
</gene>
<name>A0A382RN66_9ZZZZ</name>
<dbReference type="SMART" id="SM00474">
    <property type="entry name" value="35EXOc"/>
    <property type="match status" value="1"/>
</dbReference>
<sequence>DIDGLIKNADKIKQEKRKNIIKNSENDIRVSLELVKLDHNVNLTLPISKIKSFSELNTSKDSINKFLNDQGFKAIQQRLDNNSLINKNIVNDQNKKNEVVKKFQTINKIDDFKIIISEIKKIGFVAIDVETNSLAIEKAKLVGISLCYDETNAFYLPINHKDIETNKKLNNQLDENTVLEKIREICLNPAILKIGQNIKYDIRILNKYGVEFQSFEDTMLMSYSLDNGLTRHGMDDLAYRHFSHSTIKFKDIVGTGKKQITFDQVTINEATKYAAEDALITLKLYNYLQPRVVIEKSSIVFNKIDRPLIEVLCSMEEKGI</sequence>
<reference evidence="2" key="1">
    <citation type="submission" date="2018-05" db="EMBL/GenBank/DDBJ databases">
        <authorList>
            <person name="Lanie J.A."/>
            <person name="Ng W.-L."/>
            <person name="Kazmierczak K.M."/>
            <person name="Andrzejewski T.M."/>
            <person name="Davidsen T.M."/>
            <person name="Wayne K.J."/>
            <person name="Tettelin H."/>
            <person name="Glass J.I."/>
            <person name="Rusch D."/>
            <person name="Podicherti R."/>
            <person name="Tsui H.-C.T."/>
            <person name="Winkler M.E."/>
        </authorList>
    </citation>
    <scope>NUCLEOTIDE SEQUENCE</scope>
</reference>
<accession>A0A382RN66</accession>
<dbReference type="GO" id="GO:0008408">
    <property type="term" value="F:3'-5' exonuclease activity"/>
    <property type="evidence" value="ECO:0007669"/>
    <property type="project" value="InterPro"/>
</dbReference>
<dbReference type="InterPro" id="IPR002298">
    <property type="entry name" value="DNA_polymerase_A"/>
</dbReference>
<feature type="non-terminal residue" evidence="2">
    <location>
        <position position="320"/>
    </location>
</feature>
<dbReference type="PANTHER" id="PTHR10133:SF27">
    <property type="entry name" value="DNA POLYMERASE NU"/>
    <property type="match status" value="1"/>
</dbReference>
<evidence type="ECO:0000259" key="1">
    <source>
        <dbReference type="SMART" id="SM00474"/>
    </source>
</evidence>
<dbReference type="GO" id="GO:0006302">
    <property type="term" value="P:double-strand break repair"/>
    <property type="evidence" value="ECO:0007669"/>
    <property type="project" value="TreeGrafter"/>
</dbReference>
<dbReference type="EMBL" id="UINC01122328">
    <property type="protein sequence ID" value="SVC98071.1"/>
    <property type="molecule type" value="Genomic_DNA"/>
</dbReference>
<dbReference type="InterPro" id="IPR002562">
    <property type="entry name" value="3'-5'_exonuclease_dom"/>
</dbReference>
<dbReference type="Pfam" id="PF01612">
    <property type="entry name" value="DNA_pol_A_exo1"/>
    <property type="match status" value="1"/>
</dbReference>
<dbReference type="InterPro" id="IPR036397">
    <property type="entry name" value="RNaseH_sf"/>
</dbReference>
<dbReference type="GO" id="GO:0003887">
    <property type="term" value="F:DNA-directed DNA polymerase activity"/>
    <property type="evidence" value="ECO:0007669"/>
    <property type="project" value="InterPro"/>
</dbReference>
<dbReference type="AlphaFoldDB" id="A0A382RN66"/>
<dbReference type="GO" id="GO:0003676">
    <property type="term" value="F:nucleic acid binding"/>
    <property type="evidence" value="ECO:0007669"/>
    <property type="project" value="InterPro"/>
</dbReference>
<feature type="domain" description="3'-5' exonuclease" evidence="1">
    <location>
        <begin position="103"/>
        <end position="293"/>
    </location>
</feature>
<evidence type="ECO:0000313" key="2">
    <source>
        <dbReference type="EMBL" id="SVC98071.1"/>
    </source>
</evidence>
<dbReference type="SUPFAM" id="SSF53098">
    <property type="entry name" value="Ribonuclease H-like"/>
    <property type="match status" value="1"/>
</dbReference>
<dbReference type="PANTHER" id="PTHR10133">
    <property type="entry name" value="DNA POLYMERASE I"/>
    <property type="match status" value="1"/>
</dbReference>
<dbReference type="InterPro" id="IPR012337">
    <property type="entry name" value="RNaseH-like_sf"/>
</dbReference>
<organism evidence="2">
    <name type="scientific">marine metagenome</name>
    <dbReference type="NCBI Taxonomy" id="408172"/>
    <lineage>
        <taxon>unclassified sequences</taxon>
        <taxon>metagenomes</taxon>
        <taxon>ecological metagenomes</taxon>
    </lineage>
</organism>
<feature type="non-terminal residue" evidence="2">
    <location>
        <position position="1"/>
    </location>
</feature>
<proteinExistence type="predicted"/>
<dbReference type="CDD" id="cd06139">
    <property type="entry name" value="DNA_polA_I_Ecoli_like_exo"/>
    <property type="match status" value="1"/>
</dbReference>
<protein>
    <recommendedName>
        <fullName evidence="1">3'-5' exonuclease domain-containing protein</fullName>
    </recommendedName>
</protein>
<dbReference type="Gene3D" id="3.30.420.10">
    <property type="entry name" value="Ribonuclease H-like superfamily/Ribonuclease H"/>
    <property type="match status" value="1"/>
</dbReference>